<organism evidence="3 4">
    <name type="scientific">Agrocybe chaxingu</name>
    <dbReference type="NCBI Taxonomy" id="84603"/>
    <lineage>
        <taxon>Eukaryota</taxon>
        <taxon>Fungi</taxon>
        <taxon>Dikarya</taxon>
        <taxon>Basidiomycota</taxon>
        <taxon>Agaricomycotina</taxon>
        <taxon>Agaricomycetes</taxon>
        <taxon>Agaricomycetidae</taxon>
        <taxon>Agaricales</taxon>
        <taxon>Agaricineae</taxon>
        <taxon>Strophariaceae</taxon>
        <taxon>Agrocybe</taxon>
    </lineage>
</organism>
<feature type="domain" description="DUF6699" evidence="2">
    <location>
        <begin position="115"/>
        <end position="259"/>
    </location>
</feature>
<proteinExistence type="predicted"/>
<evidence type="ECO:0000313" key="4">
    <source>
        <dbReference type="Proteomes" id="UP001148786"/>
    </source>
</evidence>
<dbReference type="EMBL" id="JANKHO010000695">
    <property type="protein sequence ID" value="KAJ3507095.1"/>
    <property type="molecule type" value="Genomic_DNA"/>
</dbReference>
<dbReference type="Proteomes" id="UP001148786">
    <property type="component" value="Unassembled WGS sequence"/>
</dbReference>
<reference evidence="3" key="1">
    <citation type="submission" date="2022-07" db="EMBL/GenBank/DDBJ databases">
        <title>Genome Sequence of Agrocybe chaxingu.</title>
        <authorList>
            <person name="Buettner E."/>
        </authorList>
    </citation>
    <scope>NUCLEOTIDE SEQUENCE</scope>
    <source>
        <strain evidence="3">MP-N11</strain>
    </source>
</reference>
<evidence type="ECO:0000259" key="2">
    <source>
        <dbReference type="Pfam" id="PF20415"/>
    </source>
</evidence>
<evidence type="ECO:0000256" key="1">
    <source>
        <dbReference type="SAM" id="MobiDB-lite"/>
    </source>
</evidence>
<dbReference type="OrthoDB" id="3002040at2759"/>
<accession>A0A9W8JZ17</accession>
<feature type="compositionally biased region" description="Polar residues" evidence="1">
    <location>
        <begin position="42"/>
        <end position="59"/>
    </location>
</feature>
<gene>
    <name evidence="3" type="ORF">NLJ89_g6496</name>
</gene>
<protein>
    <recommendedName>
        <fullName evidence="2">DUF6699 domain-containing protein</fullName>
    </recommendedName>
</protein>
<dbReference type="AlphaFoldDB" id="A0A9W8JZ17"/>
<dbReference type="InterPro" id="IPR046522">
    <property type="entry name" value="DUF6699"/>
</dbReference>
<evidence type="ECO:0000313" key="3">
    <source>
        <dbReference type="EMBL" id="KAJ3507095.1"/>
    </source>
</evidence>
<keyword evidence="4" id="KW-1185">Reference proteome</keyword>
<name>A0A9W8JZ17_9AGAR</name>
<feature type="compositionally biased region" description="Low complexity" evidence="1">
    <location>
        <begin position="65"/>
        <end position="86"/>
    </location>
</feature>
<comment type="caution">
    <text evidence="3">The sequence shown here is derived from an EMBL/GenBank/DDBJ whole genome shotgun (WGS) entry which is preliminary data.</text>
</comment>
<dbReference type="Pfam" id="PF20415">
    <property type="entry name" value="DUF6699"/>
    <property type="match status" value="1"/>
</dbReference>
<sequence length="283" mass="32483">MDFTFIILPSTPRMRHSSYVRTFSSTPKDYLHRRPSAGSLPRTPQHSSVPFPETRNTNFAAFPIPQTHRQPPSHPHTPTSSRPPSTDSRRGFYQTLQYQLSPDLANDLSKFPFLDWIVWRAPAHARKWVGQTRQGHITLNDPAVYPTVRELRINSTMAENPLRHAIQRWGYITVAAARNQPYVTVGDVLNEIYSYFRTPLTQREAATMTPEWHDLVNGVCAQRTASQSADDVFPLHDPFVPGLRRCDVLLHDIRYAGLEIDPNFHTSRQLFLSLEDDRLRNSS</sequence>
<feature type="region of interest" description="Disordered" evidence="1">
    <location>
        <begin position="30"/>
        <end position="89"/>
    </location>
</feature>